<dbReference type="InterPro" id="IPR013783">
    <property type="entry name" value="Ig-like_fold"/>
</dbReference>
<dbReference type="SUPFAM" id="SSF48726">
    <property type="entry name" value="Immunoglobulin"/>
    <property type="match status" value="2"/>
</dbReference>
<dbReference type="InterPro" id="IPR003598">
    <property type="entry name" value="Ig_sub2"/>
</dbReference>
<accession>A0A2G9S2X4</accession>
<dbReference type="InterPro" id="IPR036179">
    <property type="entry name" value="Ig-like_dom_sf"/>
</dbReference>
<evidence type="ECO:0000259" key="3">
    <source>
        <dbReference type="PROSITE" id="PS50835"/>
    </source>
</evidence>
<dbReference type="PANTHER" id="PTHR11481:SF64">
    <property type="entry name" value="FC RECEPTOR-LIKE PROTEIN 4"/>
    <property type="match status" value="1"/>
</dbReference>
<dbReference type="SMART" id="SM00408">
    <property type="entry name" value="IGc2"/>
    <property type="match status" value="2"/>
</dbReference>
<keyword evidence="2" id="KW-1015">Disulfide bond</keyword>
<organism evidence="4 5">
    <name type="scientific">Aquarana catesbeiana</name>
    <name type="common">American bullfrog</name>
    <name type="synonym">Rana catesbeiana</name>
    <dbReference type="NCBI Taxonomy" id="8400"/>
    <lineage>
        <taxon>Eukaryota</taxon>
        <taxon>Metazoa</taxon>
        <taxon>Chordata</taxon>
        <taxon>Craniata</taxon>
        <taxon>Vertebrata</taxon>
        <taxon>Euteleostomi</taxon>
        <taxon>Amphibia</taxon>
        <taxon>Batrachia</taxon>
        <taxon>Anura</taxon>
        <taxon>Neobatrachia</taxon>
        <taxon>Ranoidea</taxon>
        <taxon>Ranidae</taxon>
        <taxon>Aquarana</taxon>
    </lineage>
</organism>
<sequence length="223" mass="25451">MCYLVGSSVRPVVTFNPNWDKIFTTESLTMTCNVRSPIPKDMRYTWYKDNNPIHTGQSFVIGDAAEHNSGNYRCSGSNMVTSDSVRLDVTQSWVILQAPLYIHEGDDVTLRCHHYPGYSGGRTMFTRNNTVIRNWESDSVFRITNISIDRSGKYTCRKEFPGGRQESSDVSISVKELFRAPEIKVKTNQVLEGDHMTLTCDTSLSPHRQTDLQFAFYRDQLTV</sequence>
<dbReference type="Pfam" id="PF13895">
    <property type="entry name" value="Ig_2"/>
    <property type="match status" value="2"/>
</dbReference>
<keyword evidence="1" id="KW-0732">Signal</keyword>
<dbReference type="OrthoDB" id="10012075at2759"/>
<feature type="domain" description="Ig-like" evidence="3">
    <location>
        <begin position="91"/>
        <end position="173"/>
    </location>
</feature>
<dbReference type="AlphaFoldDB" id="A0A2G9S2X4"/>
<dbReference type="GO" id="GO:0004888">
    <property type="term" value="F:transmembrane signaling receptor activity"/>
    <property type="evidence" value="ECO:0007669"/>
    <property type="project" value="TreeGrafter"/>
</dbReference>
<name>A0A2G9S2X4_AQUCT</name>
<evidence type="ECO:0000313" key="4">
    <source>
        <dbReference type="EMBL" id="PIO34486.1"/>
    </source>
</evidence>
<dbReference type="EMBL" id="KV928691">
    <property type="protein sequence ID" value="PIO34486.1"/>
    <property type="molecule type" value="Genomic_DNA"/>
</dbReference>
<dbReference type="InterPro" id="IPR003599">
    <property type="entry name" value="Ig_sub"/>
</dbReference>
<dbReference type="Gene3D" id="2.60.40.10">
    <property type="entry name" value="Immunoglobulins"/>
    <property type="match status" value="3"/>
</dbReference>
<dbReference type="GO" id="GO:0007166">
    <property type="term" value="P:cell surface receptor signaling pathway"/>
    <property type="evidence" value="ECO:0007669"/>
    <property type="project" value="TreeGrafter"/>
</dbReference>
<proteinExistence type="predicted"/>
<dbReference type="GO" id="GO:0006955">
    <property type="term" value="P:immune response"/>
    <property type="evidence" value="ECO:0007669"/>
    <property type="project" value="TreeGrafter"/>
</dbReference>
<reference evidence="5" key="1">
    <citation type="journal article" date="2017" name="Nat. Commun.">
        <title>The North American bullfrog draft genome provides insight into hormonal regulation of long noncoding RNA.</title>
        <authorList>
            <person name="Hammond S.A."/>
            <person name="Warren R.L."/>
            <person name="Vandervalk B.P."/>
            <person name="Kucuk E."/>
            <person name="Khan H."/>
            <person name="Gibb E.A."/>
            <person name="Pandoh P."/>
            <person name="Kirk H."/>
            <person name="Zhao Y."/>
            <person name="Jones M."/>
            <person name="Mungall A.J."/>
            <person name="Coope R."/>
            <person name="Pleasance S."/>
            <person name="Moore R.A."/>
            <person name="Holt R.A."/>
            <person name="Round J.M."/>
            <person name="Ohora S."/>
            <person name="Walle B.V."/>
            <person name="Veldhoen N."/>
            <person name="Helbing C.C."/>
            <person name="Birol I."/>
        </authorList>
    </citation>
    <scope>NUCLEOTIDE SEQUENCE [LARGE SCALE GENOMIC DNA]</scope>
</reference>
<dbReference type="InterPro" id="IPR007110">
    <property type="entry name" value="Ig-like_dom"/>
</dbReference>
<keyword evidence="5" id="KW-1185">Reference proteome</keyword>
<evidence type="ECO:0000256" key="2">
    <source>
        <dbReference type="ARBA" id="ARBA00023157"/>
    </source>
</evidence>
<dbReference type="PANTHER" id="PTHR11481">
    <property type="entry name" value="IMMUNOGLOBULIN FC RECEPTOR"/>
    <property type="match status" value="1"/>
</dbReference>
<dbReference type="InterPro" id="IPR050488">
    <property type="entry name" value="Ig_Fc_receptor"/>
</dbReference>
<gene>
    <name evidence="4" type="ORF">AB205_0104110</name>
</gene>
<dbReference type="Proteomes" id="UP000228934">
    <property type="component" value="Unassembled WGS sequence"/>
</dbReference>
<protein>
    <recommendedName>
        <fullName evidence="3">Ig-like domain-containing protein</fullName>
    </recommendedName>
</protein>
<dbReference type="SMART" id="SM00409">
    <property type="entry name" value="IG"/>
    <property type="match status" value="2"/>
</dbReference>
<evidence type="ECO:0000313" key="5">
    <source>
        <dbReference type="Proteomes" id="UP000228934"/>
    </source>
</evidence>
<feature type="domain" description="Ig-like" evidence="3">
    <location>
        <begin position="11"/>
        <end position="90"/>
    </location>
</feature>
<dbReference type="GO" id="GO:0009897">
    <property type="term" value="C:external side of plasma membrane"/>
    <property type="evidence" value="ECO:0007669"/>
    <property type="project" value="TreeGrafter"/>
</dbReference>
<dbReference type="PROSITE" id="PS50835">
    <property type="entry name" value="IG_LIKE"/>
    <property type="match status" value="2"/>
</dbReference>
<evidence type="ECO:0000256" key="1">
    <source>
        <dbReference type="ARBA" id="ARBA00022729"/>
    </source>
</evidence>